<reference evidence="2 3" key="2">
    <citation type="journal article" date="2011" name="Stand. Genomic Sci.">
        <title>Complete genome sequence of Truepera radiovictrix type strain (RQ-24).</title>
        <authorList>
            <person name="Ivanova N."/>
            <person name="Rohde C."/>
            <person name="Munk C."/>
            <person name="Nolan M."/>
            <person name="Lucas S."/>
            <person name="Del Rio T.G."/>
            <person name="Tice H."/>
            <person name="Deshpande S."/>
            <person name="Cheng J.F."/>
            <person name="Tapia R."/>
            <person name="Han C."/>
            <person name="Goodwin L."/>
            <person name="Pitluck S."/>
            <person name="Liolios K."/>
            <person name="Mavromatis K."/>
            <person name="Mikhailova N."/>
            <person name="Pati A."/>
            <person name="Chen A."/>
            <person name="Palaniappan K."/>
            <person name="Land M."/>
            <person name="Hauser L."/>
            <person name="Chang Y.J."/>
            <person name="Jeffries C.D."/>
            <person name="Brambilla E."/>
            <person name="Rohde M."/>
            <person name="Goker M."/>
            <person name="Tindall B.J."/>
            <person name="Woyke T."/>
            <person name="Bristow J."/>
            <person name="Eisen J.A."/>
            <person name="Markowitz V."/>
            <person name="Hugenholtz P."/>
            <person name="Kyrpides N.C."/>
            <person name="Klenk H.P."/>
            <person name="Lapidus A."/>
        </authorList>
    </citation>
    <scope>NUCLEOTIDE SEQUENCE [LARGE SCALE GENOMIC DNA]</scope>
    <source>
        <strain evidence="3">DSM 17093 / CIP 108686 / LMG 22925 / RQ-24</strain>
    </source>
</reference>
<feature type="region of interest" description="Disordered" evidence="1">
    <location>
        <begin position="92"/>
        <end position="121"/>
    </location>
</feature>
<dbReference type="AlphaFoldDB" id="D7CQR3"/>
<dbReference type="KEGG" id="tra:Trad_1932"/>
<dbReference type="InterPro" id="IPR044894">
    <property type="entry name" value="TubC_N_sf"/>
</dbReference>
<evidence type="ECO:0000313" key="2">
    <source>
        <dbReference type="EMBL" id="ADI15047.1"/>
    </source>
</evidence>
<accession>D7CQR3</accession>
<sequence>MVIGQTALRSPAFSERLSALLRELQARGCTVWLEGMTLRFDVPEGQLAWVRAGGVSELLGRYGDVVLWLPEELPSDLREAQLGFQPVWPRAPAAEGPAARTLQRPQRWPRFGARPQNKSHR</sequence>
<reference evidence="3" key="1">
    <citation type="submission" date="2010-05" db="EMBL/GenBank/DDBJ databases">
        <title>The complete genome of Truepera radiovictris DSM 17093.</title>
        <authorList>
            <consortium name="US DOE Joint Genome Institute (JGI-PGF)"/>
            <person name="Lucas S."/>
            <person name="Copeland A."/>
            <person name="Lapidus A."/>
            <person name="Glavina del Rio T."/>
            <person name="Dalin E."/>
            <person name="Tice H."/>
            <person name="Bruce D."/>
            <person name="Goodwin L."/>
            <person name="Pitluck S."/>
            <person name="Kyrpides N."/>
            <person name="Mavromatis K."/>
            <person name="Ovchinnikova G."/>
            <person name="Munk A.C."/>
            <person name="Detter J.C."/>
            <person name="Han C."/>
            <person name="Tapia R."/>
            <person name="Land M."/>
            <person name="Hauser L."/>
            <person name="Markowitz V."/>
            <person name="Cheng J.-F."/>
            <person name="Hugenholtz P."/>
            <person name="Woyke T."/>
            <person name="Wu D."/>
            <person name="Tindall B."/>
            <person name="Pomrenke H.G."/>
            <person name="Brambilla E."/>
            <person name="Klenk H.-P."/>
            <person name="Eisen J.A."/>
        </authorList>
    </citation>
    <scope>NUCLEOTIDE SEQUENCE [LARGE SCALE GENOMIC DNA]</scope>
    <source>
        <strain evidence="3">DSM 17093 / CIP 108686 / LMG 22925 / RQ-24</strain>
    </source>
</reference>
<dbReference type="HOGENOM" id="CLU_2037056_0_0_0"/>
<name>D7CQR3_TRURR</name>
<keyword evidence="3" id="KW-1185">Reference proteome</keyword>
<dbReference type="Gene3D" id="1.10.10.1830">
    <property type="entry name" value="Non-ribosomal peptide synthase, adenylation domain"/>
    <property type="match status" value="1"/>
</dbReference>
<evidence type="ECO:0000256" key="1">
    <source>
        <dbReference type="SAM" id="MobiDB-lite"/>
    </source>
</evidence>
<organism evidence="2 3">
    <name type="scientific">Truepera radiovictrix (strain DSM 17093 / CIP 108686 / LMG 22925 / RQ-24)</name>
    <dbReference type="NCBI Taxonomy" id="649638"/>
    <lineage>
        <taxon>Bacteria</taxon>
        <taxon>Thermotogati</taxon>
        <taxon>Deinococcota</taxon>
        <taxon>Deinococci</taxon>
        <taxon>Trueperales</taxon>
        <taxon>Trueperaceae</taxon>
        <taxon>Truepera</taxon>
    </lineage>
</organism>
<protein>
    <submittedName>
        <fullName evidence="2">Uncharacterized protein</fullName>
    </submittedName>
</protein>
<gene>
    <name evidence="2" type="ordered locus">Trad_1932</name>
</gene>
<dbReference type="RefSeq" id="WP_013178412.1">
    <property type="nucleotide sequence ID" value="NC_014221.1"/>
</dbReference>
<dbReference type="Proteomes" id="UP000000379">
    <property type="component" value="Chromosome"/>
</dbReference>
<dbReference type="STRING" id="649638.Trad_1932"/>
<dbReference type="EMBL" id="CP002049">
    <property type="protein sequence ID" value="ADI15047.1"/>
    <property type="molecule type" value="Genomic_DNA"/>
</dbReference>
<proteinExistence type="predicted"/>
<evidence type="ECO:0000313" key="3">
    <source>
        <dbReference type="Proteomes" id="UP000000379"/>
    </source>
</evidence>